<dbReference type="EMBL" id="JAUTXU010000035">
    <property type="protein sequence ID" value="KAK3717809.1"/>
    <property type="molecule type" value="Genomic_DNA"/>
</dbReference>
<proteinExistence type="predicted"/>
<keyword evidence="2" id="KW-1185">Reference proteome</keyword>
<organism evidence="1 2">
    <name type="scientific">Vermiconidia calcicola</name>
    <dbReference type="NCBI Taxonomy" id="1690605"/>
    <lineage>
        <taxon>Eukaryota</taxon>
        <taxon>Fungi</taxon>
        <taxon>Dikarya</taxon>
        <taxon>Ascomycota</taxon>
        <taxon>Pezizomycotina</taxon>
        <taxon>Dothideomycetes</taxon>
        <taxon>Dothideomycetidae</taxon>
        <taxon>Mycosphaerellales</taxon>
        <taxon>Extremaceae</taxon>
        <taxon>Vermiconidia</taxon>
    </lineage>
</organism>
<evidence type="ECO:0000313" key="2">
    <source>
        <dbReference type="Proteomes" id="UP001281147"/>
    </source>
</evidence>
<reference evidence="1" key="1">
    <citation type="submission" date="2023-07" db="EMBL/GenBank/DDBJ databases">
        <title>Black Yeasts Isolated from many extreme environments.</title>
        <authorList>
            <person name="Coleine C."/>
            <person name="Stajich J.E."/>
            <person name="Selbmann L."/>
        </authorList>
    </citation>
    <scope>NUCLEOTIDE SEQUENCE</scope>
    <source>
        <strain evidence="1">CCFEE 5714</strain>
    </source>
</reference>
<protein>
    <submittedName>
        <fullName evidence="1">Uncharacterized protein</fullName>
    </submittedName>
</protein>
<name>A0ACC3NJ77_9PEZI</name>
<comment type="caution">
    <text evidence="1">The sequence shown here is derived from an EMBL/GenBank/DDBJ whole genome shotgun (WGS) entry which is preliminary data.</text>
</comment>
<dbReference type="Proteomes" id="UP001281147">
    <property type="component" value="Unassembled WGS sequence"/>
</dbReference>
<accession>A0ACC3NJ77</accession>
<evidence type="ECO:0000313" key="1">
    <source>
        <dbReference type="EMBL" id="KAK3717809.1"/>
    </source>
</evidence>
<gene>
    <name evidence="1" type="ORF">LTR37_005580</name>
</gene>
<sequence length="863" mass="94545">MAGNQSGSPLPHPATAPPSQGRNQRTPSAAQNPSQTKRNKHRKNLSQTMPQFDGSVSDSVANLTTTPQSKKAPKHRQQSVAMGALPSDLGNVGKTSGQKPRPVSLGANMHPSTPFKEQAYAGPTFQASPAPSSLPVPKFFSKSVPNVAAQRSLESRMAGESTPDIEHSSPETETASPPPRAAQQSPLDMFFKADRAEREKGRSGSVQSPEMALRRAAPATEPRNPFLPSGKSIFLREMDGDEAMVSPKSLPHKGRPVSAHQPSTSPSRKAPGTDGDSEREAYTKSLKDLLFNNTNATPAQKSSPPNGPQRTHSSPRAPESPFQTPSSLQRSNSGPSTPTPSAEPQNHYTLHYGNRNLSPLFKAARQDTPPRPSGLRKQELASDLSSAADSQATSSRQPPQIDPNSFSRNYLDEHIRASQSAALPPLAYTNGANSTASSNMASGKPATQNGRSGSEASPRTGGATNDVRTMEDDLRPDMASTTRCFRAQWLNRSVLRAPMARRQQSSFSNLESEMKARKISPIFDDLTPQPSYRLNVSLADFLPDASPPAVLPPTTNPETLPIPHHLIYFEPTKRASTMLADGTNPDQSPGDPFVRRMWAGGRVLYNQENPFKLDASRGVCAEFIRSVTVKGKEGEEKIFVGIERRQAKATDDEMKRLGPAQTDAQEKETLEHRVRQRLWRDRDTDFGPCSIVETRNIVFMRSRSKAEADAESAKAREKILKPQYTPDKTYTITPDPKLLFRFSALTFNAHAIHLDPEYCREVEGHRNLLFHGPLSYVFMITLLQQQLQKDGSDEVIKQIEYRNLAPLYCHEPVTFCWTKTAEKKYEIWTQTPEGGIAVKGSVVTEAGRDGASVAQVASEEEQA</sequence>